<sequence>MSPPSSIQATNIIIKDRITPVEALVFEATAPPTPGPTADMASHVASMRTNMSLDSDRIPRSAKSQEIGFSRMRDCVSGVRDFPHAWAYLTNLDPDHTMSRDMY</sequence>
<dbReference type="EMBL" id="FJVC01000387">
    <property type="protein sequence ID" value="CZT49594.1"/>
    <property type="molecule type" value="Genomic_DNA"/>
</dbReference>
<name>A0A1E1MKH6_RHYSE</name>
<evidence type="ECO:0000313" key="2">
    <source>
        <dbReference type="Proteomes" id="UP000177625"/>
    </source>
</evidence>
<proteinExistence type="predicted"/>
<dbReference type="Proteomes" id="UP000177625">
    <property type="component" value="Unassembled WGS sequence"/>
</dbReference>
<protein>
    <submittedName>
        <fullName evidence="1">Uncharacterized protein</fullName>
    </submittedName>
</protein>
<accession>A0A1E1MKH6</accession>
<dbReference type="AlphaFoldDB" id="A0A1E1MKH6"/>
<gene>
    <name evidence="1" type="ORF">RSE6_10466</name>
</gene>
<keyword evidence="2" id="KW-1185">Reference proteome</keyword>
<reference evidence="2" key="1">
    <citation type="submission" date="2016-03" db="EMBL/GenBank/DDBJ databases">
        <authorList>
            <person name="Guldener U."/>
        </authorList>
    </citation>
    <scope>NUCLEOTIDE SEQUENCE [LARGE SCALE GENOMIC DNA]</scope>
</reference>
<evidence type="ECO:0000313" key="1">
    <source>
        <dbReference type="EMBL" id="CZT49594.1"/>
    </source>
</evidence>
<organism evidence="1 2">
    <name type="scientific">Rhynchosporium secalis</name>
    <name type="common">Barley scald fungus</name>
    <dbReference type="NCBI Taxonomy" id="38038"/>
    <lineage>
        <taxon>Eukaryota</taxon>
        <taxon>Fungi</taxon>
        <taxon>Dikarya</taxon>
        <taxon>Ascomycota</taxon>
        <taxon>Pezizomycotina</taxon>
        <taxon>Leotiomycetes</taxon>
        <taxon>Helotiales</taxon>
        <taxon>Ploettnerulaceae</taxon>
        <taxon>Rhynchosporium</taxon>
    </lineage>
</organism>